<reference evidence="1 2" key="1">
    <citation type="journal article" date="2019" name="Microbiol. Resour. Announc.">
        <title>Draft Genome Sequences of Type Strains of Gordonibacter faecihominis, Paraeggerthella hongkongensis, Parvibacter caecicola,Slackia equolifaciens, Slackia faecicanis, and Slackia isoflavoniconvertens.</title>
        <authorList>
            <person name="Danylec N."/>
            <person name="Stoll D.A."/>
            <person name="Dotsch A."/>
            <person name="Huch M."/>
        </authorList>
    </citation>
    <scope>NUCLEOTIDE SEQUENCE [LARGE SCALE GENOMIC DNA]</scope>
    <source>
        <strain evidence="1 2">DSM 18785</strain>
    </source>
</reference>
<accession>A0A3N0AWR6</accession>
<dbReference type="EMBL" id="QICA01000004">
    <property type="protein sequence ID" value="RNL38959.1"/>
    <property type="molecule type" value="Genomic_DNA"/>
</dbReference>
<gene>
    <name evidence="1" type="ORF">DMP10_03595</name>
</gene>
<name>A0A3N0AWR6_9ACTN</name>
<dbReference type="SUPFAM" id="SSF52402">
    <property type="entry name" value="Adenine nucleotide alpha hydrolases-like"/>
    <property type="match status" value="1"/>
</dbReference>
<keyword evidence="2" id="KW-1185">Reference proteome</keyword>
<protein>
    <submittedName>
        <fullName evidence="1">ExsB family transcriptional regulator</fullName>
    </submittedName>
</protein>
<dbReference type="PANTHER" id="PTHR43169:SF4">
    <property type="entry name" value="ATPASE, PP-LOOP SUPERFAMILY-RELATED"/>
    <property type="match status" value="1"/>
</dbReference>
<dbReference type="RefSeq" id="WP_117283456.1">
    <property type="nucleotide sequence ID" value="NZ_JAMTCE010000003.1"/>
</dbReference>
<evidence type="ECO:0000313" key="1">
    <source>
        <dbReference type="EMBL" id="RNL38959.1"/>
    </source>
</evidence>
<organism evidence="1 2">
    <name type="scientific">Adlercreutzia equolifaciens subsp. celatus DSM 18785</name>
    <dbReference type="NCBI Taxonomy" id="1121021"/>
    <lineage>
        <taxon>Bacteria</taxon>
        <taxon>Bacillati</taxon>
        <taxon>Actinomycetota</taxon>
        <taxon>Coriobacteriia</taxon>
        <taxon>Eggerthellales</taxon>
        <taxon>Eggerthellaceae</taxon>
        <taxon>Adlercreutzia</taxon>
    </lineage>
</organism>
<dbReference type="InterPro" id="IPR014729">
    <property type="entry name" value="Rossmann-like_a/b/a_fold"/>
</dbReference>
<dbReference type="Proteomes" id="UP000278327">
    <property type="component" value="Unassembled WGS sequence"/>
</dbReference>
<dbReference type="InterPro" id="IPR052188">
    <property type="entry name" value="Ni-pincer_cofactor_biosynth"/>
</dbReference>
<dbReference type="Pfam" id="PF06508">
    <property type="entry name" value="QueC"/>
    <property type="match status" value="1"/>
</dbReference>
<dbReference type="Gene3D" id="3.40.50.620">
    <property type="entry name" value="HUPs"/>
    <property type="match status" value="1"/>
</dbReference>
<sequence>MEVTKVAEIEEKSAEAAVDSESVVAEDTEDVGPGQHLFGEPLEMYLLREPKLAVAFSGGCDSALLLAAAKLAGCEVRAYLVKTAFQPDFELDDARAVAAALDVPLTVVEADVLAQEAICANPADRCYLCKRFIFGEVRRAAAADGFTVIVDGTNATDDPERRPGFKALAEAGVVSPLRRAGMTKANVRHVLASLEERFGLPSGALMSAKPSFPCLAVYVPQGESITEASLREAARSRGL</sequence>
<evidence type="ECO:0000313" key="2">
    <source>
        <dbReference type="Proteomes" id="UP000278327"/>
    </source>
</evidence>
<dbReference type="AlphaFoldDB" id="A0A3N0AWR6"/>
<comment type="caution">
    <text evidence="1">The sequence shown here is derived from an EMBL/GenBank/DDBJ whole genome shotgun (WGS) entry which is preliminary data.</text>
</comment>
<dbReference type="InterPro" id="IPR018317">
    <property type="entry name" value="QueC"/>
</dbReference>
<dbReference type="PANTHER" id="PTHR43169">
    <property type="entry name" value="EXSB FAMILY PROTEIN"/>
    <property type="match status" value="1"/>
</dbReference>
<proteinExistence type="predicted"/>